<keyword evidence="11 14" id="KW-0089">Bile pigment</keyword>
<dbReference type="GO" id="GO:0015979">
    <property type="term" value="P:photosynthesis"/>
    <property type="evidence" value="ECO:0007669"/>
    <property type="project" value="UniProtKB-KW"/>
</dbReference>
<evidence type="ECO:0000256" key="5">
    <source>
        <dbReference type="ARBA" id="ARBA00022549"/>
    </source>
</evidence>
<dbReference type="PIRSF" id="PIRSF000081">
    <property type="entry name" value="Phycocyanin"/>
    <property type="match status" value="1"/>
</dbReference>
<protein>
    <submittedName>
        <fullName evidence="15">Allophycocyanin</fullName>
    </submittedName>
</protein>
<feature type="binding site" evidence="12">
    <location>
        <position position="73"/>
    </location>
    <ligand>
        <name>(2R,3E)-phycocyanobilin</name>
        <dbReference type="ChEBI" id="CHEBI:85275"/>
        <label>1</label>
    </ligand>
</feature>
<evidence type="ECO:0000313" key="15">
    <source>
        <dbReference type="EMBL" id="WNZ27588.1"/>
    </source>
</evidence>
<sequence length="173" mass="19245">MSLVKQVIQNADEELRYLTPGEIRMIQNFCQTGERRIQIAQKLAAAEQDLVQKGSQRFWKRCPVTPSNSGNPRKTASCQRDQGWYIRLVAYCVLAGSEQPLADIGTVGMKEMYISLGIPLANWVEAVQCLKEEAIALLGQPDAAVVAPYFDHIIQTLALPGTPYFVNDGTPEY</sequence>
<dbReference type="Pfam" id="PF00502">
    <property type="entry name" value="Phycobilisome"/>
    <property type="match status" value="1"/>
</dbReference>
<evidence type="ECO:0000256" key="10">
    <source>
        <dbReference type="ARBA" id="ARBA00023136"/>
    </source>
</evidence>
<evidence type="ECO:0000256" key="14">
    <source>
        <dbReference type="RuleBase" id="RU004438"/>
    </source>
</evidence>
<dbReference type="PANTHER" id="PTHR34011">
    <property type="entry name" value="PHYCOBILISOME 32.1 KDA LINKER POLYPEPTIDE, PHYCOCYANIN-ASSOCIATED, ROD 2-RELATED"/>
    <property type="match status" value="1"/>
</dbReference>
<comment type="similarity">
    <text evidence="2 14">Belongs to the phycobiliprotein family.</text>
</comment>
<dbReference type="GO" id="GO:0031676">
    <property type="term" value="C:plasma membrane-derived thylakoid membrane"/>
    <property type="evidence" value="ECO:0007669"/>
    <property type="project" value="UniProtKB-SubCell"/>
</dbReference>
<dbReference type="GO" id="GO:0030089">
    <property type="term" value="C:phycobilisome"/>
    <property type="evidence" value="ECO:0007669"/>
    <property type="project" value="UniProtKB-KW"/>
</dbReference>
<evidence type="ECO:0000256" key="13">
    <source>
        <dbReference type="PIRSR" id="PIRSR000081-2"/>
    </source>
</evidence>
<keyword evidence="4 14" id="KW-0602">Photosynthesis</keyword>
<feature type="binding site" evidence="12">
    <location>
        <position position="71"/>
    </location>
    <ligand>
        <name>(2R,3E)-phycocyanobilin</name>
        <dbReference type="ChEBI" id="CHEBI:85275"/>
        <label>1</label>
    </ligand>
</feature>
<evidence type="ECO:0000256" key="2">
    <source>
        <dbReference type="ARBA" id="ARBA00008182"/>
    </source>
</evidence>
<keyword evidence="3 14" id="KW-0813">Transport</keyword>
<evidence type="ECO:0000256" key="4">
    <source>
        <dbReference type="ARBA" id="ARBA00022531"/>
    </source>
</evidence>
<comment type="subcellular location">
    <subcellularLocation>
        <location evidence="14">Cellular thylakoid membrane</location>
        <topology evidence="14">Peripheral membrane protein</topology>
        <orientation evidence="14">Cytoplasmic side</orientation>
    </subcellularLocation>
    <subcellularLocation>
        <location evidence="1">Membrane</location>
        <topology evidence="1">Peripheral membrane protein</topology>
    </subcellularLocation>
</comment>
<name>A0AA97ASS6_9CYAN</name>
<keyword evidence="6 14" id="KW-0605">Phycobilisome</keyword>
<proteinExistence type="inferred from homology"/>
<dbReference type="RefSeq" id="WP_316435965.1">
    <property type="nucleotide sequence ID" value="NZ_CP053587.1"/>
</dbReference>
<evidence type="ECO:0000256" key="8">
    <source>
        <dbReference type="ARBA" id="ARBA00022991"/>
    </source>
</evidence>
<keyword evidence="10 14" id="KW-0472">Membrane</keyword>
<evidence type="ECO:0000256" key="1">
    <source>
        <dbReference type="ARBA" id="ARBA00004170"/>
    </source>
</evidence>
<evidence type="ECO:0000256" key="11">
    <source>
        <dbReference type="ARBA" id="ARBA00023307"/>
    </source>
</evidence>
<evidence type="ECO:0000256" key="7">
    <source>
        <dbReference type="ARBA" id="ARBA00022982"/>
    </source>
</evidence>
<organism evidence="15">
    <name type="scientific">Leptolyngbya sp. NK1-12</name>
    <dbReference type="NCBI Taxonomy" id="2547451"/>
    <lineage>
        <taxon>Bacteria</taxon>
        <taxon>Bacillati</taxon>
        <taxon>Cyanobacteriota</taxon>
        <taxon>Cyanophyceae</taxon>
        <taxon>Leptolyngbyales</taxon>
        <taxon>Leptolyngbyaceae</taxon>
        <taxon>Leptolyngbya group</taxon>
        <taxon>Leptolyngbya</taxon>
    </lineage>
</organism>
<dbReference type="PANTHER" id="PTHR34011:SF2">
    <property type="entry name" value="ALLOPHYCOCYANIN ALPHA CHAIN"/>
    <property type="match status" value="1"/>
</dbReference>
<keyword evidence="5" id="KW-0042">Antenna complex</keyword>
<dbReference type="InterPro" id="IPR012128">
    <property type="entry name" value="Phycobilisome_asu/bsu"/>
</dbReference>
<reference evidence="15" key="1">
    <citation type="submission" date="2020-05" db="EMBL/GenBank/DDBJ databases">
        <authorList>
            <person name="Zhu T."/>
            <person name="Keshari N."/>
            <person name="Lu X."/>
        </authorList>
    </citation>
    <scope>NUCLEOTIDE SEQUENCE</scope>
    <source>
        <strain evidence="15">NK1-12</strain>
    </source>
</reference>
<evidence type="ECO:0000256" key="6">
    <source>
        <dbReference type="ARBA" id="ARBA00022738"/>
    </source>
</evidence>
<evidence type="ECO:0000256" key="12">
    <source>
        <dbReference type="PIRSR" id="PIRSR000081-1"/>
    </source>
</evidence>
<dbReference type="Gene3D" id="1.10.490.20">
    <property type="entry name" value="Phycocyanins"/>
    <property type="match status" value="1"/>
</dbReference>
<dbReference type="SUPFAM" id="SSF46458">
    <property type="entry name" value="Globin-like"/>
    <property type="match status" value="1"/>
</dbReference>
<gene>
    <name evidence="15" type="ORF">HJG54_32530</name>
</gene>
<accession>A0AA97ASS6</accession>
<feature type="binding site" evidence="12">
    <location>
        <position position="78"/>
    </location>
    <ligand>
        <name>(2R,3E)-phycocyanobilin</name>
        <dbReference type="ChEBI" id="CHEBI:85275"/>
        <label>1</label>
    </ligand>
</feature>
<keyword evidence="8 14" id="KW-0157">Chromophore</keyword>
<dbReference type="EMBL" id="CP053587">
    <property type="protein sequence ID" value="WNZ27588.1"/>
    <property type="molecule type" value="Genomic_DNA"/>
</dbReference>
<dbReference type="InterPro" id="IPR038719">
    <property type="entry name" value="Phycobilisome_asu/bsu_sf"/>
</dbReference>
<evidence type="ECO:0000256" key="3">
    <source>
        <dbReference type="ARBA" id="ARBA00022448"/>
    </source>
</evidence>
<dbReference type="InterPro" id="IPR009050">
    <property type="entry name" value="Globin-like_sf"/>
</dbReference>
<feature type="modified residue" description="N4-methylasparagine" evidence="13">
    <location>
        <position position="71"/>
    </location>
</feature>
<dbReference type="CDD" id="cd12125">
    <property type="entry name" value="APC_alpha"/>
    <property type="match status" value="1"/>
</dbReference>
<keyword evidence="7 14" id="KW-0249">Electron transport</keyword>
<dbReference type="AlphaFoldDB" id="A0AA97ASS6"/>
<keyword evidence="9 14" id="KW-0793">Thylakoid</keyword>
<evidence type="ECO:0000256" key="9">
    <source>
        <dbReference type="ARBA" id="ARBA00023078"/>
    </source>
</evidence>